<keyword evidence="1" id="KW-0812">Transmembrane</keyword>
<dbReference type="AlphaFoldDB" id="A0A6M3M2R1"/>
<proteinExistence type="predicted"/>
<accession>A0A6M3M2R1</accession>
<evidence type="ECO:0000313" key="2">
    <source>
        <dbReference type="EMBL" id="QJB00113.1"/>
    </source>
</evidence>
<name>A0A6M3M2R1_9ZZZZ</name>
<keyword evidence="1" id="KW-0472">Membrane</keyword>
<evidence type="ECO:0000256" key="1">
    <source>
        <dbReference type="SAM" id="Phobius"/>
    </source>
</evidence>
<dbReference type="EMBL" id="MT143681">
    <property type="protein sequence ID" value="QJB00113.1"/>
    <property type="molecule type" value="Genomic_DNA"/>
</dbReference>
<reference evidence="2" key="1">
    <citation type="submission" date="2020-03" db="EMBL/GenBank/DDBJ databases">
        <title>The deep terrestrial virosphere.</title>
        <authorList>
            <person name="Holmfeldt K."/>
            <person name="Nilsson E."/>
            <person name="Simone D."/>
            <person name="Lopez-Fernandez M."/>
            <person name="Wu X."/>
            <person name="de Brujin I."/>
            <person name="Lundin D."/>
            <person name="Andersson A."/>
            <person name="Bertilsson S."/>
            <person name="Dopson M."/>
        </authorList>
    </citation>
    <scope>NUCLEOTIDE SEQUENCE</scope>
    <source>
        <strain evidence="2">MM171A00692</strain>
    </source>
</reference>
<keyword evidence="1" id="KW-1133">Transmembrane helix</keyword>
<sequence length="181" mass="20785">MSTAEIIQTVLIFVQAVSLITLVVITAKYARQTQRQADFMELARQDKTLNDLLSWTNHIYEILYSKDINQRYRLALLFNESIVLCEVCIEIDQKLGRELLETQKAIPPLIEHLKQFPAINFPNIDMGIDIDSIERVNAERVAMVKNLGDHLFEICKMVSILKTESKRSILNNIKGEPEVGR</sequence>
<protein>
    <submittedName>
        <fullName evidence="2">Uncharacterized protein</fullName>
    </submittedName>
</protein>
<gene>
    <name evidence="2" type="ORF">MM171A00692_0018</name>
</gene>
<feature type="transmembrane region" description="Helical" evidence="1">
    <location>
        <begin position="6"/>
        <end position="27"/>
    </location>
</feature>
<organism evidence="2">
    <name type="scientific">viral metagenome</name>
    <dbReference type="NCBI Taxonomy" id="1070528"/>
    <lineage>
        <taxon>unclassified sequences</taxon>
        <taxon>metagenomes</taxon>
        <taxon>organismal metagenomes</taxon>
    </lineage>
</organism>